<feature type="binding site" evidence="8">
    <location>
        <begin position="211"/>
        <end position="213"/>
    </location>
    <ligand>
        <name>substrate</name>
    </ligand>
</feature>
<dbReference type="AlphaFoldDB" id="A0A3A6TQW1"/>
<evidence type="ECO:0000256" key="3">
    <source>
        <dbReference type="ARBA" id="ARBA00022729"/>
    </source>
</evidence>
<keyword evidence="3 9" id="KW-0732">Signal</keyword>
<evidence type="ECO:0000256" key="6">
    <source>
        <dbReference type="ARBA" id="ARBA00022825"/>
    </source>
</evidence>
<dbReference type="InterPro" id="IPR001478">
    <property type="entry name" value="PDZ"/>
</dbReference>
<feature type="domain" description="PDZ" evidence="10">
    <location>
        <begin position="282"/>
        <end position="348"/>
    </location>
</feature>
<dbReference type="InterPro" id="IPR036034">
    <property type="entry name" value="PDZ_sf"/>
</dbReference>
<protein>
    <submittedName>
        <fullName evidence="11">DegQ family serine endoprotease</fullName>
    </submittedName>
</protein>
<evidence type="ECO:0000256" key="2">
    <source>
        <dbReference type="ARBA" id="ARBA00022670"/>
    </source>
</evidence>
<dbReference type="Pfam" id="PF13365">
    <property type="entry name" value="Trypsin_2"/>
    <property type="match status" value="1"/>
</dbReference>
<feature type="binding site" evidence="8">
    <location>
        <begin position="229"/>
        <end position="233"/>
    </location>
    <ligand>
        <name>substrate</name>
    </ligand>
</feature>
<proteinExistence type="inferred from homology"/>
<sequence>MKIKLSALSAAVLGAALTLAPVVSHAAMPVAIDGQQMPSLAPMLEQITPAVVSVNVSGVQVSKRQLPDAFRYFFGPNAPKEQVQERPFRGLGSGVIIDAKKGYIVTNHHVINNADDITIGLTDGREVPAKLIGSDSEADIALLQIKADNLSEIKSSDSDDLRVGDFSVAIGNPFGLGQTVTSGIVSALGRSGLGIEMLENFIQTDAAINSGNSGGALVNLRGELIGINTAIVAPSGGNVGIGFAIPANMVHNLVDQIIEHGEVRRGILGVMGRNLDADLAKGFGLDTRHGTFVNEVQPDSAADKAGIKAGDIIVSVNERKIKSFEELRAKVASLGAGAKVTLGLIHDGDEKTVDVILGEAKQVAEKSAGALHPMLDGAALKDGNQGVEITDIATGSPAAASQLQKGDIIIGVNRDRIRTLKSLRKILKNKEGAVALKILRGKTHLFLVLR</sequence>
<keyword evidence="12" id="KW-1185">Reference proteome</keyword>
<dbReference type="InterPro" id="IPR009003">
    <property type="entry name" value="Peptidase_S1_PA"/>
</dbReference>
<dbReference type="RefSeq" id="WP_121852664.1">
    <property type="nucleotide sequence ID" value="NZ_CP037952.1"/>
</dbReference>
<dbReference type="GO" id="GO:0006508">
    <property type="term" value="P:proteolysis"/>
    <property type="evidence" value="ECO:0007669"/>
    <property type="project" value="UniProtKB-KW"/>
</dbReference>
<dbReference type="CDD" id="cd10839">
    <property type="entry name" value="cpPDZ1_DegP-like"/>
    <property type="match status" value="1"/>
</dbReference>
<feature type="binding site" evidence="8">
    <location>
        <position position="139"/>
    </location>
    <ligand>
        <name>substrate</name>
    </ligand>
</feature>
<dbReference type="Pfam" id="PF13180">
    <property type="entry name" value="PDZ_2"/>
    <property type="match status" value="1"/>
</dbReference>
<dbReference type="FunFam" id="2.40.10.10:FF:000001">
    <property type="entry name" value="Periplasmic serine protease DegS"/>
    <property type="match status" value="1"/>
</dbReference>
<dbReference type="PANTHER" id="PTHR22939:SF129">
    <property type="entry name" value="SERINE PROTEASE HTRA2, MITOCHONDRIAL"/>
    <property type="match status" value="1"/>
</dbReference>
<dbReference type="GO" id="GO:0004252">
    <property type="term" value="F:serine-type endopeptidase activity"/>
    <property type="evidence" value="ECO:0007669"/>
    <property type="project" value="InterPro"/>
</dbReference>
<evidence type="ECO:0000256" key="5">
    <source>
        <dbReference type="ARBA" id="ARBA00022801"/>
    </source>
</evidence>
<dbReference type="Gene3D" id="2.30.42.10">
    <property type="match status" value="2"/>
</dbReference>
<accession>A0A3A6TQW1</accession>
<evidence type="ECO:0000256" key="9">
    <source>
        <dbReference type="SAM" id="SignalP"/>
    </source>
</evidence>
<keyword evidence="6" id="KW-0720">Serine protease</keyword>
<dbReference type="FunFam" id="2.40.10.120:FF:000001">
    <property type="entry name" value="Periplasmic serine endoprotease DegP-like"/>
    <property type="match status" value="1"/>
</dbReference>
<comment type="similarity">
    <text evidence="1">Belongs to the peptidase S1C family.</text>
</comment>
<feature type="signal peptide" evidence="9">
    <location>
        <begin position="1"/>
        <end position="26"/>
    </location>
</feature>
<dbReference type="SUPFAM" id="SSF50156">
    <property type="entry name" value="PDZ domain-like"/>
    <property type="match status" value="2"/>
</dbReference>
<dbReference type="PROSITE" id="PS50106">
    <property type="entry name" value="PDZ"/>
    <property type="match status" value="2"/>
</dbReference>
<keyword evidence="5" id="KW-0378">Hydrolase</keyword>
<gene>
    <name evidence="11" type="ORF">D5R81_05580</name>
</gene>
<dbReference type="SUPFAM" id="SSF50494">
    <property type="entry name" value="Trypsin-like serine proteases"/>
    <property type="match status" value="1"/>
</dbReference>
<dbReference type="Gene3D" id="2.40.10.120">
    <property type="match status" value="1"/>
</dbReference>
<evidence type="ECO:0000256" key="8">
    <source>
        <dbReference type="PIRSR" id="PIRSR611782-2"/>
    </source>
</evidence>
<keyword evidence="4" id="KW-0677">Repeat</keyword>
<dbReference type="OrthoDB" id="9758917at2"/>
<evidence type="ECO:0000256" key="1">
    <source>
        <dbReference type="ARBA" id="ARBA00010541"/>
    </source>
</evidence>
<dbReference type="SMART" id="SM00228">
    <property type="entry name" value="PDZ"/>
    <property type="match status" value="2"/>
</dbReference>
<comment type="caution">
    <text evidence="11">The sequence shown here is derived from an EMBL/GenBank/DDBJ whole genome shotgun (WGS) entry which is preliminary data.</text>
</comment>
<feature type="binding site" evidence="8">
    <location>
        <begin position="268"/>
        <end position="272"/>
    </location>
    <ligand>
        <name>substrate</name>
    </ligand>
</feature>
<name>A0A3A6TQW1_9GAMM</name>
<dbReference type="PANTHER" id="PTHR22939">
    <property type="entry name" value="SERINE PROTEASE FAMILY S1C HTRA-RELATED"/>
    <property type="match status" value="1"/>
</dbReference>
<feature type="active site" description="Charge relay system" evidence="7">
    <location>
        <position position="109"/>
    </location>
</feature>
<reference evidence="11 12" key="1">
    <citation type="submission" date="2018-09" db="EMBL/GenBank/DDBJ databases">
        <title>Phylogeny of the Shewanellaceae, and recommendation for two new genera, Pseudoshewanella and Parashewanella.</title>
        <authorList>
            <person name="Wang G."/>
        </authorList>
    </citation>
    <scope>NUCLEOTIDE SEQUENCE [LARGE SCALE GENOMIC DNA]</scope>
    <source>
        <strain evidence="11 12">KCTC 22492</strain>
    </source>
</reference>
<dbReference type="InterPro" id="IPR011782">
    <property type="entry name" value="Pept_S1C_Do"/>
</dbReference>
<organism evidence="11 12">
    <name type="scientific">Parashewanella spongiae</name>
    <dbReference type="NCBI Taxonomy" id="342950"/>
    <lineage>
        <taxon>Bacteria</taxon>
        <taxon>Pseudomonadati</taxon>
        <taxon>Pseudomonadota</taxon>
        <taxon>Gammaproteobacteria</taxon>
        <taxon>Alteromonadales</taxon>
        <taxon>Shewanellaceae</taxon>
        <taxon>Parashewanella</taxon>
    </lineage>
</organism>
<dbReference type="FunFam" id="2.30.42.10:FF:000037">
    <property type="entry name" value="Periplasmic serine endoprotease DegP-like"/>
    <property type="match status" value="1"/>
</dbReference>
<feature type="active site" description="Charge relay system" evidence="7">
    <location>
        <position position="213"/>
    </location>
</feature>
<dbReference type="EMBL" id="QYYH01000023">
    <property type="protein sequence ID" value="RJY18412.1"/>
    <property type="molecule type" value="Genomic_DNA"/>
</dbReference>
<feature type="domain" description="PDZ" evidence="10">
    <location>
        <begin position="377"/>
        <end position="442"/>
    </location>
</feature>
<evidence type="ECO:0000256" key="7">
    <source>
        <dbReference type="PIRSR" id="PIRSR611782-1"/>
    </source>
</evidence>
<evidence type="ECO:0000313" key="11">
    <source>
        <dbReference type="EMBL" id="RJY18412.1"/>
    </source>
</evidence>
<dbReference type="InterPro" id="IPR001940">
    <property type="entry name" value="Peptidase_S1C"/>
</dbReference>
<dbReference type="NCBIfam" id="TIGR02037">
    <property type="entry name" value="degP_htrA_DO"/>
    <property type="match status" value="1"/>
</dbReference>
<dbReference type="Proteomes" id="UP000273022">
    <property type="component" value="Unassembled WGS sequence"/>
</dbReference>
<dbReference type="PRINTS" id="PR00834">
    <property type="entry name" value="PROTEASES2C"/>
</dbReference>
<evidence type="ECO:0000256" key="4">
    <source>
        <dbReference type="ARBA" id="ARBA00022737"/>
    </source>
</evidence>
<evidence type="ECO:0000313" key="12">
    <source>
        <dbReference type="Proteomes" id="UP000273022"/>
    </source>
</evidence>
<keyword evidence="2 11" id="KW-0645">Protease</keyword>
<feature type="active site" description="Charge relay system" evidence="7">
    <location>
        <position position="139"/>
    </location>
</feature>
<dbReference type="Pfam" id="PF00595">
    <property type="entry name" value="PDZ"/>
    <property type="match status" value="1"/>
</dbReference>
<feature type="chain" id="PRO_5039728658" evidence="9">
    <location>
        <begin position="27"/>
        <end position="450"/>
    </location>
</feature>
<feature type="binding site" evidence="8">
    <location>
        <position position="109"/>
    </location>
    <ligand>
        <name>substrate</name>
    </ligand>
</feature>
<evidence type="ECO:0000259" key="10">
    <source>
        <dbReference type="PROSITE" id="PS50106"/>
    </source>
</evidence>